<dbReference type="GO" id="GO:0003700">
    <property type="term" value="F:DNA-binding transcription factor activity"/>
    <property type="evidence" value="ECO:0007669"/>
    <property type="project" value="InterPro"/>
</dbReference>
<dbReference type="GO" id="GO:0003677">
    <property type="term" value="F:DNA binding"/>
    <property type="evidence" value="ECO:0007669"/>
    <property type="project" value="UniProtKB-KW"/>
</dbReference>
<keyword evidence="4" id="KW-0804">Transcription</keyword>
<feature type="compositionally biased region" description="Basic residues" evidence="6">
    <location>
        <begin position="455"/>
        <end position="465"/>
    </location>
</feature>
<name>A0AAD8USW0_BABGI</name>
<keyword evidence="5" id="KW-0539">Nucleus</keyword>
<keyword evidence="9" id="KW-1185">Reference proteome</keyword>
<dbReference type="Proteomes" id="UP001230268">
    <property type="component" value="Unassembled WGS sequence"/>
</dbReference>
<evidence type="ECO:0000259" key="7">
    <source>
        <dbReference type="Pfam" id="PF00847"/>
    </source>
</evidence>
<dbReference type="GO" id="GO:0005634">
    <property type="term" value="C:nucleus"/>
    <property type="evidence" value="ECO:0007669"/>
    <property type="project" value="UniProtKB-SubCell"/>
</dbReference>
<reference evidence="8" key="1">
    <citation type="submission" date="2023-08" db="EMBL/GenBank/DDBJ databases">
        <title>Draft sequence of the Babesia gibsoni genome.</title>
        <authorList>
            <person name="Yamagishi J.Y."/>
            <person name="Xuan X.X."/>
        </authorList>
    </citation>
    <scope>NUCLEOTIDE SEQUENCE</scope>
    <source>
        <strain evidence="8">Azabu</strain>
    </source>
</reference>
<comment type="caution">
    <text evidence="8">The sequence shown here is derived from an EMBL/GenBank/DDBJ whole genome shotgun (WGS) entry which is preliminary data.</text>
</comment>
<keyword evidence="2" id="KW-0805">Transcription regulation</keyword>
<evidence type="ECO:0000256" key="5">
    <source>
        <dbReference type="ARBA" id="ARBA00023242"/>
    </source>
</evidence>
<accession>A0AAD8USW0</accession>
<protein>
    <submittedName>
        <fullName evidence="8">AP2</fullName>
    </submittedName>
</protein>
<evidence type="ECO:0000256" key="2">
    <source>
        <dbReference type="ARBA" id="ARBA00023015"/>
    </source>
</evidence>
<dbReference type="EMBL" id="JAVEPI010000001">
    <property type="protein sequence ID" value="KAK1445165.1"/>
    <property type="molecule type" value="Genomic_DNA"/>
</dbReference>
<dbReference type="InterPro" id="IPR001471">
    <property type="entry name" value="AP2/ERF_dom"/>
</dbReference>
<evidence type="ECO:0000256" key="3">
    <source>
        <dbReference type="ARBA" id="ARBA00023125"/>
    </source>
</evidence>
<evidence type="ECO:0000256" key="6">
    <source>
        <dbReference type="SAM" id="MobiDB-lite"/>
    </source>
</evidence>
<dbReference type="Pfam" id="PF00847">
    <property type="entry name" value="AP2"/>
    <property type="match status" value="1"/>
</dbReference>
<comment type="subcellular location">
    <subcellularLocation>
        <location evidence="1">Nucleus</location>
    </subcellularLocation>
</comment>
<dbReference type="AlphaFoldDB" id="A0AAD8USW0"/>
<evidence type="ECO:0000256" key="4">
    <source>
        <dbReference type="ARBA" id="ARBA00023163"/>
    </source>
</evidence>
<sequence>MEVNDNGCATFEIFKESIHNIQPEKTFGYECSPYGIEDSCQLPAGKEEATNGKALSFTAECYSVADGYNGVQDGGYIDQNGCRTSIKDYMVDIETVDTVLGSTTPTEQEFPIETYMANVAPTRYASQDSMAFSDATATVDAHQEVPLPTIRLKTVSDATPKNNSNHSRHTEGSYGAQLSEQMDANYLRHLRSNDFVNHIDDFMRDSSELCRPVSRNFTRSTPDPKRVRINVEGSYDMPISTPTALRGEDKLNNRQCAPSARTSYFYGSESANCDSDLFFTPTLTNRSSDMKKSFSVPSNYCVYVGCDSNSLSCECNMLRPCGGNCHVSVCHLVTSELEPSTEHWPVSGSSHLQSLVKTLDRVVEEYKGSSPMTIIRQTAKSLKERFWSKKGRGPYGDFKETVVSNMPDYEKWSKTTSVVTPATEETPAPDFYVQTSYEDSPYDMNIMMNENNSAAKKRNKSKRPRTGFAAEGENSTREEYSGCVASKNAPQLANATETTQYNTPKANNRGGGVHHNGEKVSGVWYDTNRHLWRVVYMKGNKRKTQGFSSIKLGYEEARRKAIETRYKMVVLNNADKV</sequence>
<organism evidence="8 9">
    <name type="scientific">Babesia gibsoni</name>
    <dbReference type="NCBI Taxonomy" id="33632"/>
    <lineage>
        <taxon>Eukaryota</taxon>
        <taxon>Sar</taxon>
        <taxon>Alveolata</taxon>
        <taxon>Apicomplexa</taxon>
        <taxon>Aconoidasida</taxon>
        <taxon>Piroplasmida</taxon>
        <taxon>Babesiidae</taxon>
        <taxon>Babesia</taxon>
    </lineage>
</organism>
<dbReference type="Gene3D" id="1.20.5.2050">
    <property type="match status" value="1"/>
</dbReference>
<feature type="domain" description="AP2/ERF" evidence="7">
    <location>
        <begin position="519"/>
        <end position="569"/>
    </location>
</feature>
<feature type="region of interest" description="Disordered" evidence="6">
    <location>
        <begin position="454"/>
        <end position="479"/>
    </location>
</feature>
<evidence type="ECO:0000313" key="9">
    <source>
        <dbReference type="Proteomes" id="UP001230268"/>
    </source>
</evidence>
<evidence type="ECO:0000313" key="8">
    <source>
        <dbReference type="EMBL" id="KAK1445165.1"/>
    </source>
</evidence>
<keyword evidence="3" id="KW-0238">DNA-binding</keyword>
<evidence type="ECO:0000256" key="1">
    <source>
        <dbReference type="ARBA" id="ARBA00004123"/>
    </source>
</evidence>
<gene>
    <name evidence="8" type="ORF">BgAZ_110710</name>
</gene>
<proteinExistence type="predicted"/>